<dbReference type="Proteomes" id="UP001333710">
    <property type="component" value="Chromosome"/>
</dbReference>
<dbReference type="InterPro" id="IPR019734">
    <property type="entry name" value="TPR_rpt"/>
</dbReference>
<sequence>MFVLTGVGFNSALAETQTTNRYPAERWQQYQSPQQAGARPHRLEKVEKFYKKRAFSGLFVVKNGAVVLDWGENARRFPVHSIRKSLLSALFGIHANDINFRATLAELNITDTPWLTDQERTATVFDILASRSGVYLPAAAETFAMRQEKPARGSNPPGQVWWYNNWDFNVAGTLFQQMTQEEIFSAFDRYLAKPLQMQDYRPFDGFYVKDTSEHQAFQFRMSSRDLARVGLLYARKGNWQGEQILPEAWMEQSTQAISETNMGDKYPAGYGLMWWVEPEGSFSARGLSSHVLAVYPKQDLVIVVRSDSYLEKSVSARATKKLLERVVDAMPDDAASQPDLTLLAEPSKETASLPQQYQLDDTSLTLENGQLVRLKQRDNTLFINYGEGDYELTYKGDNKFFILDRKEPLELVLDEKGKLTDINTPRLFYLQAAAAAKRGDLQQAQAWVEKVIRMSPESAIAYTNLAKLLVAKEQVSVALAKLDIALQLDPNNQQATGLQQTLLVQRWWSWLVGLILSLLVMWRLLKVKKFL</sequence>
<keyword evidence="2" id="KW-1133">Transmembrane helix</keyword>
<feature type="transmembrane region" description="Helical" evidence="2">
    <location>
        <begin position="507"/>
        <end position="525"/>
    </location>
</feature>
<evidence type="ECO:0000313" key="4">
    <source>
        <dbReference type="EMBL" id="BDX07450.1"/>
    </source>
</evidence>
<gene>
    <name evidence="4" type="ORF">MACH26_29710</name>
</gene>
<name>A0AA48HZF7_9ALTE</name>
<keyword evidence="2" id="KW-0472">Membrane</keyword>
<dbReference type="EMBL" id="AP027272">
    <property type="protein sequence ID" value="BDX07450.1"/>
    <property type="molecule type" value="Genomic_DNA"/>
</dbReference>
<evidence type="ECO:0000259" key="3">
    <source>
        <dbReference type="Pfam" id="PF00144"/>
    </source>
</evidence>
<dbReference type="InterPro" id="IPR050789">
    <property type="entry name" value="Diverse_Enzym_Activities"/>
</dbReference>
<dbReference type="Gene3D" id="3.40.710.10">
    <property type="entry name" value="DD-peptidase/beta-lactamase superfamily"/>
    <property type="match status" value="1"/>
</dbReference>
<reference evidence="4" key="1">
    <citation type="submission" date="2023-01" db="EMBL/GenBank/DDBJ databases">
        <title>Complete genome sequence of Planctobacterium marinum strain Dej080120_11.</title>
        <authorList>
            <person name="Ueki S."/>
            <person name="Maruyama F."/>
        </authorList>
    </citation>
    <scope>NUCLEOTIDE SEQUENCE</scope>
    <source>
        <strain evidence="4">Dej080120_11</strain>
    </source>
</reference>
<keyword evidence="5" id="KW-1185">Reference proteome</keyword>
<evidence type="ECO:0000256" key="2">
    <source>
        <dbReference type="SAM" id="Phobius"/>
    </source>
</evidence>
<dbReference type="SMART" id="SM00028">
    <property type="entry name" value="TPR"/>
    <property type="match status" value="2"/>
</dbReference>
<organism evidence="4 5">
    <name type="scientific">Planctobacterium marinum</name>
    <dbReference type="NCBI Taxonomy" id="1631968"/>
    <lineage>
        <taxon>Bacteria</taxon>
        <taxon>Pseudomonadati</taxon>
        <taxon>Pseudomonadota</taxon>
        <taxon>Gammaproteobacteria</taxon>
        <taxon>Alteromonadales</taxon>
        <taxon>Alteromonadaceae</taxon>
        <taxon>Planctobacterium</taxon>
    </lineage>
</organism>
<dbReference type="PANTHER" id="PTHR43283">
    <property type="entry name" value="BETA-LACTAMASE-RELATED"/>
    <property type="match status" value="1"/>
</dbReference>
<dbReference type="KEGG" id="pmaw:MACH26_29710"/>
<evidence type="ECO:0000313" key="5">
    <source>
        <dbReference type="Proteomes" id="UP001333710"/>
    </source>
</evidence>
<dbReference type="SUPFAM" id="SSF48452">
    <property type="entry name" value="TPR-like"/>
    <property type="match status" value="1"/>
</dbReference>
<protein>
    <recommendedName>
        <fullName evidence="3">Beta-lactamase-related domain-containing protein</fullName>
    </recommendedName>
</protein>
<proteinExistence type="predicted"/>
<dbReference type="InterPro" id="IPR001466">
    <property type="entry name" value="Beta-lactam-related"/>
</dbReference>
<dbReference type="PROSITE" id="PS50005">
    <property type="entry name" value="TPR"/>
    <property type="match status" value="1"/>
</dbReference>
<feature type="domain" description="Beta-lactamase-related" evidence="3">
    <location>
        <begin position="56"/>
        <end position="307"/>
    </location>
</feature>
<dbReference type="PANTHER" id="PTHR43283:SF7">
    <property type="entry name" value="BETA-LACTAMASE-RELATED DOMAIN-CONTAINING PROTEIN"/>
    <property type="match status" value="1"/>
</dbReference>
<feature type="repeat" description="TPR" evidence="1">
    <location>
        <begin position="459"/>
        <end position="492"/>
    </location>
</feature>
<evidence type="ECO:0000256" key="1">
    <source>
        <dbReference type="PROSITE-ProRule" id="PRU00339"/>
    </source>
</evidence>
<dbReference type="Pfam" id="PF00144">
    <property type="entry name" value="Beta-lactamase"/>
    <property type="match status" value="1"/>
</dbReference>
<dbReference type="InterPro" id="IPR011990">
    <property type="entry name" value="TPR-like_helical_dom_sf"/>
</dbReference>
<dbReference type="SUPFAM" id="SSF56601">
    <property type="entry name" value="beta-lactamase/transpeptidase-like"/>
    <property type="match status" value="1"/>
</dbReference>
<accession>A0AA48HZF7</accession>
<dbReference type="InterPro" id="IPR012338">
    <property type="entry name" value="Beta-lactam/transpept-like"/>
</dbReference>
<dbReference type="Gene3D" id="1.25.40.10">
    <property type="entry name" value="Tetratricopeptide repeat domain"/>
    <property type="match status" value="1"/>
</dbReference>
<dbReference type="RefSeq" id="WP_338293463.1">
    <property type="nucleotide sequence ID" value="NZ_AP027272.1"/>
</dbReference>
<dbReference type="AlphaFoldDB" id="A0AA48HZF7"/>
<keyword evidence="2" id="KW-0812">Transmembrane</keyword>
<keyword evidence="1" id="KW-0802">TPR repeat</keyword>